<keyword evidence="3" id="KW-0068">Autocatalytic cleavage</keyword>
<sequence>MSGAQGTGHWALIVHGGAHEIPPEKQQASRDGVRAALQAGRAVLEAGGSALEATEAAIRVLEADPTFNAGYGADLNSDGQVELDASMMDGVTLDVGAVTAVRGVRHPISVARELLREREVLLAAQGARRFAAERGAELCAPDDLISPEQAQARNDTVGCVALDRQGHLAAGVSTGGLSGQRPGRVGDSPQIGCGFYADNRVGAVVLSGEGESLARMVSAARILTRVDESGPDAAVREVLEAMQTRVGGDGGGLVALPDGQLGWWHNTPHMSVAYQHAGMPAPQVYLKKAEEGEHVQAER</sequence>
<dbReference type="KEGG" id="dfc:DFI_16785"/>
<protein>
    <submittedName>
        <fullName evidence="6">Asparaginase</fullName>
    </submittedName>
</protein>
<dbReference type="FunFam" id="3.60.20.30:FF:000001">
    <property type="entry name" value="Isoaspartyl peptidase/L-asparaginase"/>
    <property type="match status" value="1"/>
</dbReference>
<dbReference type="GO" id="GO:0005737">
    <property type="term" value="C:cytoplasm"/>
    <property type="evidence" value="ECO:0007669"/>
    <property type="project" value="TreeGrafter"/>
</dbReference>
<evidence type="ECO:0000313" key="7">
    <source>
        <dbReference type="Proteomes" id="UP000259030"/>
    </source>
</evidence>
<evidence type="ECO:0000256" key="4">
    <source>
        <dbReference type="PIRSR" id="PIRSR600246-1"/>
    </source>
</evidence>
<dbReference type="Pfam" id="PF01112">
    <property type="entry name" value="Asparaginase_2"/>
    <property type="match status" value="1"/>
</dbReference>
<keyword evidence="7" id="KW-1185">Reference proteome</keyword>
<keyword evidence="1" id="KW-0645">Protease</keyword>
<dbReference type="Proteomes" id="UP000259030">
    <property type="component" value="Plasmid pDFI2"/>
</dbReference>
<evidence type="ECO:0000256" key="1">
    <source>
        <dbReference type="ARBA" id="ARBA00022670"/>
    </source>
</evidence>
<dbReference type="GO" id="GO:0008233">
    <property type="term" value="F:peptidase activity"/>
    <property type="evidence" value="ECO:0007669"/>
    <property type="project" value="UniProtKB-KW"/>
</dbReference>
<dbReference type="CDD" id="cd04512">
    <property type="entry name" value="Ntn_Asparaginase_2_like"/>
    <property type="match status" value="1"/>
</dbReference>
<geneLocation type="plasmid" evidence="7">
    <name>pdfi2</name>
</geneLocation>
<keyword evidence="6" id="KW-0614">Plasmid</keyword>
<organism evidence="6 7">
    <name type="scientific">Deinococcus ficus</name>
    <dbReference type="NCBI Taxonomy" id="317577"/>
    <lineage>
        <taxon>Bacteria</taxon>
        <taxon>Thermotogati</taxon>
        <taxon>Deinococcota</taxon>
        <taxon>Deinococci</taxon>
        <taxon>Deinococcales</taxon>
        <taxon>Deinococcaceae</taxon>
        <taxon>Deinococcus</taxon>
    </lineage>
</organism>
<dbReference type="AlphaFoldDB" id="A0A221T1R5"/>
<dbReference type="GO" id="GO:0006508">
    <property type="term" value="P:proteolysis"/>
    <property type="evidence" value="ECO:0007669"/>
    <property type="project" value="UniProtKB-KW"/>
</dbReference>
<dbReference type="InterPro" id="IPR000246">
    <property type="entry name" value="Peptidase_T2"/>
</dbReference>
<dbReference type="InterPro" id="IPR029055">
    <property type="entry name" value="Ntn_hydrolases_N"/>
</dbReference>
<dbReference type="GO" id="GO:0016811">
    <property type="term" value="F:hydrolase activity, acting on carbon-nitrogen (but not peptide) bonds, in linear amides"/>
    <property type="evidence" value="ECO:0007669"/>
    <property type="project" value="UniProtKB-ARBA"/>
</dbReference>
<dbReference type="SUPFAM" id="SSF56235">
    <property type="entry name" value="N-terminal nucleophile aminohydrolases (Ntn hydrolases)"/>
    <property type="match status" value="1"/>
</dbReference>
<gene>
    <name evidence="6" type="ORF">DFI_16785</name>
</gene>
<dbReference type="RefSeq" id="WP_027462331.1">
    <property type="nucleotide sequence ID" value="NZ_CP021083.1"/>
</dbReference>
<accession>A0A221T1R5</accession>
<feature type="active site" description="Nucleophile" evidence="4">
    <location>
        <position position="156"/>
    </location>
</feature>
<proteinExistence type="predicted"/>
<feature type="site" description="Cleavage; by autolysis" evidence="5">
    <location>
        <begin position="155"/>
        <end position="156"/>
    </location>
</feature>
<dbReference type="EMBL" id="CP021083">
    <property type="protein sequence ID" value="ASN82848.1"/>
    <property type="molecule type" value="Genomic_DNA"/>
</dbReference>
<evidence type="ECO:0000256" key="3">
    <source>
        <dbReference type="ARBA" id="ARBA00022813"/>
    </source>
</evidence>
<evidence type="ECO:0000256" key="2">
    <source>
        <dbReference type="ARBA" id="ARBA00022801"/>
    </source>
</evidence>
<evidence type="ECO:0000256" key="5">
    <source>
        <dbReference type="PIRSR" id="PIRSR600246-3"/>
    </source>
</evidence>
<dbReference type="Gene3D" id="3.60.20.30">
    <property type="entry name" value="(Glycosyl)asparaginase"/>
    <property type="match status" value="1"/>
</dbReference>
<dbReference type="PANTHER" id="PTHR10188:SF6">
    <property type="entry name" value="N(4)-(BETA-N-ACETYLGLUCOSAMINYL)-L-ASPARAGINASE"/>
    <property type="match status" value="1"/>
</dbReference>
<reference evidence="6 7" key="1">
    <citation type="submission" date="2017-05" db="EMBL/GenBank/DDBJ databases">
        <title>The complete genome sequence of Deinococcus ficus isolated from the rhizosphere of the Ficus religiosa L. in Taiwan.</title>
        <authorList>
            <person name="Wu K.-M."/>
            <person name="Liao T.-L."/>
            <person name="Liu Y.-M."/>
            <person name="Young C.-C."/>
            <person name="Tsai S.-F."/>
        </authorList>
    </citation>
    <scope>NUCLEOTIDE SEQUENCE [LARGE SCALE GENOMIC DNA]</scope>
    <source>
        <strain evidence="6 7">CC-FR2-10</strain>
        <plasmid evidence="7">pdfi2</plasmid>
    </source>
</reference>
<name>A0A221T1R5_9DEIO</name>
<evidence type="ECO:0000313" key="6">
    <source>
        <dbReference type="EMBL" id="ASN82848.1"/>
    </source>
</evidence>
<keyword evidence="2" id="KW-0378">Hydrolase</keyword>
<dbReference type="PANTHER" id="PTHR10188">
    <property type="entry name" value="L-ASPARAGINASE"/>
    <property type="match status" value="1"/>
</dbReference>